<dbReference type="GO" id="GO:0009279">
    <property type="term" value="C:cell outer membrane"/>
    <property type="evidence" value="ECO:0007669"/>
    <property type="project" value="UniProtKB-SubCell"/>
</dbReference>
<feature type="region of interest" description="Disordered" evidence="14">
    <location>
        <begin position="28"/>
        <end position="51"/>
    </location>
</feature>
<dbReference type="PROSITE" id="PS52016">
    <property type="entry name" value="TONB_DEPENDENT_REC_3"/>
    <property type="match status" value="1"/>
</dbReference>
<dbReference type="Gene3D" id="2.40.170.20">
    <property type="entry name" value="TonB-dependent receptor, beta-barrel domain"/>
    <property type="match status" value="1"/>
</dbReference>
<dbReference type="AlphaFoldDB" id="C3X9Z6"/>
<dbReference type="PANTHER" id="PTHR30069">
    <property type="entry name" value="TONB-DEPENDENT OUTER MEMBRANE RECEPTOR"/>
    <property type="match status" value="1"/>
</dbReference>
<evidence type="ECO:0000256" key="4">
    <source>
        <dbReference type="ARBA" id="ARBA00022452"/>
    </source>
</evidence>
<keyword evidence="6 15" id="KW-0732">Signal</keyword>
<evidence type="ECO:0000256" key="8">
    <source>
        <dbReference type="ARBA" id="ARBA00023136"/>
    </source>
</evidence>
<keyword evidence="4 11" id="KW-1134">Transmembrane beta strand</keyword>
<evidence type="ECO:0000256" key="15">
    <source>
        <dbReference type="SAM" id="SignalP"/>
    </source>
</evidence>
<keyword evidence="5 11" id="KW-0812">Transmembrane</keyword>
<keyword evidence="3 11" id="KW-0813">Transport</keyword>
<comment type="subcellular location">
    <subcellularLocation>
        <location evidence="1 11">Cell outer membrane</location>
        <topology evidence="1 11">Multi-pass membrane protein</topology>
    </subcellularLocation>
</comment>
<keyword evidence="9 18" id="KW-0675">Receptor</keyword>
<dbReference type="Proteomes" id="UP000005089">
    <property type="component" value="Unassembled WGS sequence"/>
</dbReference>
<gene>
    <name evidence="18" type="ORF">OFBG_01050</name>
</gene>
<dbReference type="Pfam" id="PF00593">
    <property type="entry name" value="TonB_dep_Rec_b-barrel"/>
    <property type="match status" value="1"/>
</dbReference>
<evidence type="ECO:0000256" key="5">
    <source>
        <dbReference type="ARBA" id="ARBA00022692"/>
    </source>
</evidence>
<dbReference type="GeneID" id="77134983"/>
<evidence type="ECO:0000259" key="16">
    <source>
        <dbReference type="Pfam" id="PF00593"/>
    </source>
</evidence>
<dbReference type="InterPro" id="IPR037066">
    <property type="entry name" value="Plug_dom_sf"/>
</dbReference>
<evidence type="ECO:0000256" key="14">
    <source>
        <dbReference type="SAM" id="MobiDB-lite"/>
    </source>
</evidence>
<name>C3X9Z6_OXAFO</name>
<keyword evidence="8 11" id="KW-0472">Membrane</keyword>
<dbReference type="GO" id="GO:0015232">
    <property type="term" value="F:heme transmembrane transporter activity"/>
    <property type="evidence" value="ECO:0007669"/>
    <property type="project" value="InterPro"/>
</dbReference>
<reference evidence="18 19" key="1">
    <citation type="submission" date="2009-02" db="EMBL/GenBank/DDBJ databases">
        <title>The Genome Sequence of Oxalobacter formigenes OXCC13.</title>
        <authorList>
            <consortium name="The Broad Institute Genome Sequencing Platform"/>
            <person name="Ward D."/>
            <person name="Young S.K."/>
            <person name="Kodira C.D."/>
            <person name="Zeng Q."/>
            <person name="Koehrsen M."/>
            <person name="Alvarado L."/>
            <person name="Berlin A."/>
            <person name="Borenstein D."/>
            <person name="Chen Z."/>
            <person name="Engels R."/>
            <person name="Freedman E."/>
            <person name="Gellesch M."/>
            <person name="Goldberg J."/>
            <person name="Griggs A."/>
            <person name="Gujja S."/>
            <person name="Heiman D."/>
            <person name="Hepburn T."/>
            <person name="Howarth C."/>
            <person name="Jen D."/>
            <person name="Larson L."/>
            <person name="Lewis B."/>
            <person name="Mehta T."/>
            <person name="Park D."/>
            <person name="Pearson M."/>
            <person name="Roberts A."/>
            <person name="Saif S."/>
            <person name="Shea T."/>
            <person name="Shenoy N."/>
            <person name="Sisk P."/>
            <person name="Stolte C."/>
            <person name="Sykes S."/>
            <person name="Walk T."/>
            <person name="White J."/>
            <person name="Yandava C."/>
            <person name="Allison M.J."/>
            <person name="Lander E."/>
            <person name="Nusbaum C."/>
            <person name="Galagan J."/>
            <person name="Birren B."/>
        </authorList>
    </citation>
    <scope>NUCLEOTIDE SEQUENCE [LARGE SCALE GENOMIC DNA]</scope>
    <source>
        <strain evidence="18 19">OXCC13</strain>
    </source>
</reference>
<evidence type="ECO:0000256" key="13">
    <source>
        <dbReference type="RuleBase" id="RU003357"/>
    </source>
</evidence>
<dbReference type="GO" id="GO:0044718">
    <property type="term" value="P:siderophore transmembrane transport"/>
    <property type="evidence" value="ECO:0007669"/>
    <property type="project" value="TreeGrafter"/>
</dbReference>
<comment type="similarity">
    <text evidence="2 11 13">Belongs to the TonB-dependent receptor family.</text>
</comment>
<proteinExistence type="inferred from homology"/>
<feature type="short sequence motif" description="TonB C-terminal box" evidence="12">
    <location>
        <begin position="749"/>
        <end position="766"/>
    </location>
</feature>
<evidence type="ECO:0000256" key="11">
    <source>
        <dbReference type="PROSITE-ProRule" id="PRU01360"/>
    </source>
</evidence>
<dbReference type="InterPro" id="IPR036942">
    <property type="entry name" value="Beta-barrel_TonB_sf"/>
</dbReference>
<dbReference type="InterPro" id="IPR000531">
    <property type="entry name" value="Beta-barrel_TonB"/>
</dbReference>
<dbReference type="HOGENOM" id="CLU_008287_19_0_4"/>
<dbReference type="EMBL" id="GG658170">
    <property type="protein sequence ID" value="EEO30022.1"/>
    <property type="molecule type" value="Genomic_DNA"/>
</dbReference>
<evidence type="ECO:0000259" key="17">
    <source>
        <dbReference type="Pfam" id="PF07715"/>
    </source>
</evidence>
<dbReference type="InterPro" id="IPR010917">
    <property type="entry name" value="TonB_rcpt_CS"/>
</dbReference>
<evidence type="ECO:0000256" key="9">
    <source>
        <dbReference type="ARBA" id="ARBA00023170"/>
    </source>
</evidence>
<evidence type="ECO:0000256" key="12">
    <source>
        <dbReference type="PROSITE-ProRule" id="PRU10144"/>
    </source>
</evidence>
<organism evidence="18 19">
    <name type="scientific">Oxalobacter formigenes OXCC13</name>
    <dbReference type="NCBI Taxonomy" id="556269"/>
    <lineage>
        <taxon>Bacteria</taxon>
        <taxon>Pseudomonadati</taxon>
        <taxon>Pseudomonadota</taxon>
        <taxon>Betaproteobacteria</taxon>
        <taxon>Burkholderiales</taxon>
        <taxon>Oxalobacteraceae</taxon>
        <taxon>Oxalobacter</taxon>
    </lineage>
</organism>
<dbReference type="NCBIfam" id="TIGR01786">
    <property type="entry name" value="TonB-hemlactrns"/>
    <property type="match status" value="1"/>
</dbReference>
<feature type="domain" description="TonB-dependent receptor plug" evidence="17">
    <location>
        <begin position="66"/>
        <end position="174"/>
    </location>
</feature>
<evidence type="ECO:0000313" key="18">
    <source>
        <dbReference type="EMBL" id="EEO30022.1"/>
    </source>
</evidence>
<dbReference type="InterPro" id="IPR039426">
    <property type="entry name" value="TonB-dep_rcpt-like"/>
</dbReference>
<evidence type="ECO:0000256" key="2">
    <source>
        <dbReference type="ARBA" id="ARBA00009810"/>
    </source>
</evidence>
<keyword evidence="19" id="KW-1185">Reference proteome</keyword>
<dbReference type="InterPro" id="IPR012910">
    <property type="entry name" value="Plug_dom"/>
</dbReference>
<feature type="signal peptide" evidence="15">
    <location>
        <begin position="1"/>
        <end position="25"/>
    </location>
</feature>
<keyword evidence="10 11" id="KW-0998">Cell outer membrane</keyword>
<evidence type="ECO:0000256" key="6">
    <source>
        <dbReference type="ARBA" id="ARBA00022729"/>
    </source>
</evidence>
<dbReference type="CDD" id="cd01347">
    <property type="entry name" value="ligand_gated_channel"/>
    <property type="match status" value="1"/>
</dbReference>
<evidence type="ECO:0000256" key="3">
    <source>
        <dbReference type="ARBA" id="ARBA00022448"/>
    </source>
</evidence>
<feature type="compositionally biased region" description="Basic and acidic residues" evidence="14">
    <location>
        <begin position="31"/>
        <end position="48"/>
    </location>
</feature>
<dbReference type="Gene3D" id="2.170.130.10">
    <property type="entry name" value="TonB-dependent receptor, plug domain"/>
    <property type="match status" value="1"/>
</dbReference>
<dbReference type="STRING" id="847.BRW83_1096"/>
<evidence type="ECO:0000256" key="10">
    <source>
        <dbReference type="ARBA" id="ARBA00023237"/>
    </source>
</evidence>
<dbReference type="RefSeq" id="WP_005880874.1">
    <property type="nucleotide sequence ID" value="NZ_CP019430.1"/>
</dbReference>
<dbReference type="GO" id="GO:0015344">
    <property type="term" value="F:siderophore uptake transmembrane transporter activity"/>
    <property type="evidence" value="ECO:0007669"/>
    <property type="project" value="TreeGrafter"/>
</dbReference>
<evidence type="ECO:0000256" key="1">
    <source>
        <dbReference type="ARBA" id="ARBA00004571"/>
    </source>
</evidence>
<dbReference type="InterPro" id="IPR011276">
    <property type="entry name" value="TonB_haem/Hb_rcpt"/>
</dbReference>
<dbReference type="eggNOG" id="COG4771">
    <property type="taxonomic scope" value="Bacteria"/>
</dbReference>
<dbReference type="InterPro" id="IPR010949">
    <property type="entry name" value="TonB_Hb/transfer/lactofer_rcpt"/>
</dbReference>
<dbReference type="PROSITE" id="PS01156">
    <property type="entry name" value="TONB_DEPENDENT_REC_2"/>
    <property type="match status" value="1"/>
</dbReference>
<dbReference type="Pfam" id="PF07715">
    <property type="entry name" value="Plug"/>
    <property type="match status" value="1"/>
</dbReference>
<feature type="domain" description="TonB-dependent receptor-like beta-barrel" evidence="16">
    <location>
        <begin position="313"/>
        <end position="720"/>
    </location>
</feature>
<dbReference type="PANTHER" id="PTHR30069:SF29">
    <property type="entry name" value="HEMOGLOBIN AND HEMOGLOBIN-HAPTOGLOBIN-BINDING PROTEIN 1-RELATED"/>
    <property type="match status" value="1"/>
</dbReference>
<accession>C3X9Z6</accession>
<dbReference type="SUPFAM" id="SSF56935">
    <property type="entry name" value="Porins"/>
    <property type="match status" value="1"/>
</dbReference>
<keyword evidence="7 13" id="KW-0798">TonB box</keyword>
<dbReference type="OrthoDB" id="9764669at2"/>
<protein>
    <submittedName>
        <fullName evidence="18">TonB-dependent hemoglobin/transferrin/lactoferrin receptor family protein</fullName>
    </submittedName>
</protein>
<sequence>MNRKIVSLGIGFASATFCLAPFAQAQQEENQNEKTHAVVTDKKKKDDSPQEMGAITVTATRQEEKVLDVPAVVSVITRERMEEHNVNNIQELVRYQPGVRVNRQTSGTTPFGGLGGFTIRGVGGNRVQIVVDGARVMEANDAGNRDFVDLSTLKAVEIQRGPASVLWGADALGGMVSYQTLDPDDLLKGRQLGGQASYGYDGSNKAHTQSAMVAAQMNPGAQILFGYTHRTNEETRLRNARADGGQWGCNRNALGCDRFNPTDAEVNNALAKLVLRPNSDHQIKLTGELFDSDTSINQLYDRGILPSAMGMSSTDNGDRFREEKKTRYRIALEHDWDVHSSAVDNLTWRLSYSPQKRSLFDRRWYTNTRTNQDYYATGHTDYSQNFYQADIQLTSSFDLGKTSHKLTYGFQGDKTDTDYYNKSVSNNLTTGTTTTTIGSGTNFANAKTIRADFYLQDEIKLFDDRLKVTPGLRRAHYSLDPKPDEHYSIIPGSEPQKISENKWLPQLGTIFKLTDQYSVYARYAEGFKMPTAEQLYTSYDMVSMQLVPNPDLKPEEVKSIDIGFRGQFDKGWFSVGGFYSDYTNFIQGRQLVPGTAATYTYRNLDKVKLWGLEASAEWQPARNWTLNTSAVYQRGKQLNSESDTAYVPFDDASPLSGVLGIKYDMPEYGLSTQLMGTFSQGVKRVSDEKNFKPGGYAVYDGYINWQIDKTFRVTASVLNIFNRRYFESTASSLESYPANVATIYTNPMELFTGLGRTFAVTVSANF</sequence>
<evidence type="ECO:0000256" key="7">
    <source>
        <dbReference type="ARBA" id="ARBA00023077"/>
    </source>
</evidence>
<evidence type="ECO:0000313" key="19">
    <source>
        <dbReference type="Proteomes" id="UP000005089"/>
    </source>
</evidence>
<feature type="chain" id="PRO_5030167009" evidence="15">
    <location>
        <begin position="26"/>
        <end position="766"/>
    </location>
</feature>
<dbReference type="NCBIfam" id="TIGR01785">
    <property type="entry name" value="TonB-hemin"/>
    <property type="match status" value="1"/>
</dbReference>